<proteinExistence type="predicted"/>
<name>A0AA96HUV0_9CAUD</name>
<sequence>MPARRKIDRDEFARLDSEGWTLARLAEHFGVNVTTASRVRRELGLNRRDHFLSPERLARIEAMLDDGWSFKEIHRTEGADLSTLRRHFPGRQWSKAEAIAHTSAVRYFGELLEKAAYAHPQKSSKKIPVPDLRKFPCVT</sequence>
<gene>
    <name evidence="1" type="primary">45</name>
    <name evidence="1" type="ORF">SEA_WILDWEST_45</name>
</gene>
<accession>A0AA96HUV0</accession>
<organism evidence="1 2">
    <name type="scientific">Arthrobacter phage Wildwest</name>
    <dbReference type="NCBI Taxonomy" id="3051767"/>
    <lineage>
        <taxon>Viruses</taxon>
        <taxon>Duplodnaviria</taxon>
        <taxon>Heunggongvirae</taxon>
        <taxon>Uroviricota</taxon>
        <taxon>Caudoviricetes</taxon>
        <taxon>Casidaviridae</taxon>
        <taxon>Manhattanvirus</taxon>
        <taxon>Manhattanvirus wildwest</taxon>
    </lineage>
</organism>
<evidence type="ECO:0000313" key="1">
    <source>
        <dbReference type="EMBL" id="WNO26064.1"/>
    </source>
</evidence>
<protein>
    <submittedName>
        <fullName evidence="1">Helix-turn-helix DNA binding domain protein</fullName>
    </submittedName>
</protein>
<keyword evidence="2" id="KW-1185">Reference proteome</keyword>
<dbReference type="Proteomes" id="UP001302726">
    <property type="component" value="Segment"/>
</dbReference>
<reference evidence="1 2" key="1">
    <citation type="submission" date="2023-08" db="EMBL/GenBank/DDBJ databases">
        <authorList>
            <person name="Bearden H.B."/>
            <person name="Frey A.C."/>
            <person name="Joo S.-Y."/>
            <person name="Kamran I.N."/>
            <person name="Lloyd G.E."/>
            <person name="Ohms H.J."/>
            <person name="Prayaga B.S."/>
            <person name="Spencer A.M."/>
            <person name="Gunewardana D.V."/>
            <person name="Tuisl T.J."/>
            <person name="Uhde A.K."/>
            <person name="Van-Hees R.D."/>
            <person name="Walther L.D."/>
            <person name="Wang S.Y."/>
            <person name="Woods E.A."/>
            <person name="Yates E.K."/>
            <person name="Khan H.A."/>
            <person name="Gomez J.L."/>
            <person name="Wire N.L."/>
            <person name="Adair T.L."/>
            <person name="Washington J.M."/>
            <person name="Ko C."/>
            <person name="Russell D.A."/>
            <person name="Jacobs-Sera D."/>
            <person name="Hatfull G.F."/>
        </authorList>
    </citation>
    <scope>NUCLEOTIDE SEQUENCE [LARGE SCALE GENOMIC DNA]</scope>
</reference>
<dbReference type="EMBL" id="OR521060">
    <property type="protein sequence ID" value="WNO26064.1"/>
    <property type="molecule type" value="Genomic_DNA"/>
</dbReference>
<dbReference type="Gene3D" id="1.10.10.60">
    <property type="entry name" value="Homeodomain-like"/>
    <property type="match status" value="1"/>
</dbReference>
<evidence type="ECO:0000313" key="2">
    <source>
        <dbReference type="Proteomes" id="UP001302726"/>
    </source>
</evidence>